<evidence type="ECO:0000313" key="2">
    <source>
        <dbReference type="Proteomes" id="UP001604277"/>
    </source>
</evidence>
<evidence type="ECO:0000313" key="1">
    <source>
        <dbReference type="EMBL" id="KAL2496837.1"/>
    </source>
</evidence>
<dbReference type="AlphaFoldDB" id="A0ABD1SAS9"/>
<comment type="caution">
    <text evidence="1">The sequence shown here is derived from an EMBL/GenBank/DDBJ whole genome shotgun (WGS) entry which is preliminary data.</text>
</comment>
<sequence>MAVHGENQTAREFFLTICQRSSACPQEVEANNCKILASRFDADFQGTVLELGIHAYEESEKEAEGLHENHKHQEIIYRRGLFICGSLFVCKVKTSLCTCQARECFCRSND</sequence>
<dbReference type="EMBL" id="JBFOLJ010000011">
    <property type="protein sequence ID" value="KAL2496837.1"/>
    <property type="molecule type" value="Genomic_DNA"/>
</dbReference>
<reference evidence="2" key="1">
    <citation type="submission" date="2024-07" db="EMBL/GenBank/DDBJ databases">
        <title>Two chromosome-level genome assemblies of Korean endemic species Abeliophyllum distichum and Forsythia ovata (Oleaceae).</title>
        <authorList>
            <person name="Jang H."/>
        </authorList>
    </citation>
    <scope>NUCLEOTIDE SEQUENCE [LARGE SCALE GENOMIC DNA]</scope>
</reference>
<protein>
    <submittedName>
        <fullName evidence="1">Uncharacterized protein</fullName>
    </submittedName>
</protein>
<gene>
    <name evidence="1" type="ORF">Fot_40594</name>
</gene>
<accession>A0ABD1SAS9</accession>
<proteinExistence type="predicted"/>
<name>A0ABD1SAS9_9LAMI</name>
<keyword evidence="2" id="KW-1185">Reference proteome</keyword>
<dbReference type="Proteomes" id="UP001604277">
    <property type="component" value="Unassembled WGS sequence"/>
</dbReference>
<organism evidence="1 2">
    <name type="scientific">Forsythia ovata</name>
    <dbReference type="NCBI Taxonomy" id="205694"/>
    <lineage>
        <taxon>Eukaryota</taxon>
        <taxon>Viridiplantae</taxon>
        <taxon>Streptophyta</taxon>
        <taxon>Embryophyta</taxon>
        <taxon>Tracheophyta</taxon>
        <taxon>Spermatophyta</taxon>
        <taxon>Magnoliopsida</taxon>
        <taxon>eudicotyledons</taxon>
        <taxon>Gunneridae</taxon>
        <taxon>Pentapetalae</taxon>
        <taxon>asterids</taxon>
        <taxon>lamiids</taxon>
        <taxon>Lamiales</taxon>
        <taxon>Oleaceae</taxon>
        <taxon>Forsythieae</taxon>
        <taxon>Forsythia</taxon>
    </lineage>
</organism>